<dbReference type="SUPFAM" id="SSF53448">
    <property type="entry name" value="Nucleotide-diphospho-sugar transferases"/>
    <property type="match status" value="1"/>
</dbReference>
<keyword evidence="2" id="KW-0808">Transferase</keyword>
<keyword evidence="1" id="KW-0812">Transmembrane</keyword>
<comment type="caution">
    <text evidence="2">The sequence shown here is derived from an EMBL/GenBank/DDBJ whole genome shotgun (WGS) entry which is preliminary data.</text>
</comment>
<dbReference type="Gene3D" id="3.90.550.10">
    <property type="entry name" value="Spore Coat Polysaccharide Biosynthesis Protein SpsA, Chain A"/>
    <property type="match status" value="1"/>
</dbReference>
<dbReference type="RefSeq" id="WP_130487486.1">
    <property type="nucleotide sequence ID" value="NZ_SGWZ01000004.1"/>
</dbReference>
<keyword evidence="1" id="KW-0472">Membrane</keyword>
<feature type="transmembrane region" description="Helical" evidence="1">
    <location>
        <begin position="244"/>
        <end position="268"/>
    </location>
</feature>
<protein>
    <submittedName>
        <fullName evidence="2">GT2 family glycosyltransferase</fullName>
    </submittedName>
</protein>
<dbReference type="InterPro" id="IPR029044">
    <property type="entry name" value="Nucleotide-diphossugar_trans"/>
</dbReference>
<name>A0A4Q7MH39_9BURK</name>
<proteinExistence type="predicted"/>
<dbReference type="EMBL" id="SGWZ01000004">
    <property type="protein sequence ID" value="RZS67484.1"/>
    <property type="molecule type" value="Genomic_DNA"/>
</dbReference>
<keyword evidence="1" id="KW-1133">Transmembrane helix</keyword>
<dbReference type="AlphaFoldDB" id="A0A4Q7MH39"/>
<sequence>MAIMIDLVVIGKNSEDLLRKIYVEEYLSILRKYINRLIYVDSRSSDQSIQLMKDNGFDVCIVNEVELTAAAGRHVGTLVSQADYVLYLDSDMQLTNVDCFFNDFFDVVENRKGIGCVGVVTDFFPNGTKKIRLRNNKQFDVASSFGGFVILHRDSVIKAGNWNKNLFSNEEMDLYVRLQCQGGLVYYLTSSGVKHFTIVPSRLHSLLGVYLPLRKGRYGSLGKLLANQRSFCSTIKVINFHREVFLFISAVVFLFFSIYLFLIAIGILVVDVKKRKSLSYVAVVPGLAVSTVVCFLLEFMKKNKGKVVSYENV</sequence>
<reference evidence="2 3" key="1">
    <citation type="submission" date="2019-02" db="EMBL/GenBank/DDBJ databases">
        <title>Genomic Encyclopedia of Type Strains, Phase IV (KMG-IV): sequencing the most valuable type-strain genomes for metagenomic binning, comparative biology and taxonomic classification.</title>
        <authorList>
            <person name="Goeker M."/>
        </authorList>
    </citation>
    <scope>NUCLEOTIDE SEQUENCE [LARGE SCALE GENOMIC DNA]</scope>
    <source>
        <strain evidence="2 3">DSM 16618</strain>
    </source>
</reference>
<evidence type="ECO:0000313" key="2">
    <source>
        <dbReference type="EMBL" id="RZS67484.1"/>
    </source>
</evidence>
<gene>
    <name evidence="2" type="ORF">EV679_2705</name>
</gene>
<dbReference type="Proteomes" id="UP000292039">
    <property type="component" value="Unassembled WGS sequence"/>
</dbReference>
<evidence type="ECO:0000313" key="3">
    <source>
        <dbReference type="Proteomes" id="UP000292039"/>
    </source>
</evidence>
<dbReference type="GO" id="GO:0016740">
    <property type="term" value="F:transferase activity"/>
    <property type="evidence" value="ECO:0007669"/>
    <property type="project" value="UniProtKB-KW"/>
</dbReference>
<organism evidence="2 3">
    <name type="scientific">Kerstersia gyiorum</name>
    <dbReference type="NCBI Taxonomy" id="206506"/>
    <lineage>
        <taxon>Bacteria</taxon>
        <taxon>Pseudomonadati</taxon>
        <taxon>Pseudomonadota</taxon>
        <taxon>Betaproteobacteria</taxon>
        <taxon>Burkholderiales</taxon>
        <taxon>Alcaligenaceae</taxon>
        <taxon>Kerstersia</taxon>
    </lineage>
</organism>
<accession>A0A4Q7MH39</accession>
<feature type="transmembrane region" description="Helical" evidence="1">
    <location>
        <begin position="280"/>
        <end position="300"/>
    </location>
</feature>
<evidence type="ECO:0000256" key="1">
    <source>
        <dbReference type="SAM" id="Phobius"/>
    </source>
</evidence>